<evidence type="ECO:0000313" key="2">
    <source>
        <dbReference type="EMBL" id="KAF9062892.1"/>
    </source>
</evidence>
<protein>
    <submittedName>
        <fullName evidence="2">Uncharacterized protein</fullName>
    </submittedName>
</protein>
<evidence type="ECO:0000313" key="3">
    <source>
        <dbReference type="Proteomes" id="UP000772434"/>
    </source>
</evidence>
<name>A0A9P5PHS8_9AGAR</name>
<dbReference type="AlphaFoldDB" id="A0A9P5PHS8"/>
<reference evidence="2" key="1">
    <citation type="submission" date="2020-11" db="EMBL/GenBank/DDBJ databases">
        <authorList>
            <consortium name="DOE Joint Genome Institute"/>
            <person name="Ahrendt S."/>
            <person name="Riley R."/>
            <person name="Andreopoulos W."/>
            <person name="Labutti K."/>
            <person name="Pangilinan J."/>
            <person name="Ruiz-Duenas F.J."/>
            <person name="Barrasa J.M."/>
            <person name="Sanchez-Garcia M."/>
            <person name="Camarero S."/>
            <person name="Miyauchi S."/>
            <person name="Serrano A."/>
            <person name="Linde D."/>
            <person name="Babiker R."/>
            <person name="Drula E."/>
            <person name="Ayuso-Fernandez I."/>
            <person name="Pacheco R."/>
            <person name="Padilla G."/>
            <person name="Ferreira P."/>
            <person name="Barriuso J."/>
            <person name="Kellner H."/>
            <person name="Castanera R."/>
            <person name="Alfaro M."/>
            <person name="Ramirez L."/>
            <person name="Pisabarro A.G."/>
            <person name="Kuo A."/>
            <person name="Tritt A."/>
            <person name="Lipzen A."/>
            <person name="He G."/>
            <person name="Yan M."/>
            <person name="Ng V."/>
            <person name="Cullen D."/>
            <person name="Martin F."/>
            <person name="Rosso M.-N."/>
            <person name="Henrissat B."/>
            <person name="Hibbett D."/>
            <person name="Martinez A.T."/>
            <person name="Grigoriev I.V."/>
        </authorList>
    </citation>
    <scope>NUCLEOTIDE SEQUENCE</scope>
    <source>
        <strain evidence="2">AH 40177</strain>
    </source>
</reference>
<keyword evidence="1" id="KW-0472">Membrane</keyword>
<feature type="transmembrane region" description="Helical" evidence="1">
    <location>
        <begin position="135"/>
        <end position="154"/>
    </location>
</feature>
<organism evidence="2 3">
    <name type="scientific">Rhodocollybia butyracea</name>
    <dbReference type="NCBI Taxonomy" id="206335"/>
    <lineage>
        <taxon>Eukaryota</taxon>
        <taxon>Fungi</taxon>
        <taxon>Dikarya</taxon>
        <taxon>Basidiomycota</taxon>
        <taxon>Agaricomycotina</taxon>
        <taxon>Agaricomycetes</taxon>
        <taxon>Agaricomycetidae</taxon>
        <taxon>Agaricales</taxon>
        <taxon>Marasmiineae</taxon>
        <taxon>Omphalotaceae</taxon>
        <taxon>Rhodocollybia</taxon>
    </lineage>
</organism>
<dbReference type="OrthoDB" id="2989042at2759"/>
<keyword evidence="1" id="KW-1133">Transmembrane helix</keyword>
<sequence>MLFYGVEIVLGGFYFHSSRPNVFFHWSLSIAMLIDTVCTVVICYNAYFWIVLEPEVLSHSFSNEQWMLPTTILCTYNAAMVEQIFFIRRFWQMTNNKLATFLACSLLTAHMALHWKIGIEVYVYQMVTPFNIKLALIAATLCAATDLFIAMAMLHTTITTKTAYTSTQRCLSLFQSPDLIEHPA</sequence>
<comment type="caution">
    <text evidence="2">The sequence shown here is derived from an EMBL/GenBank/DDBJ whole genome shotgun (WGS) entry which is preliminary data.</text>
</comment>
<feature type="transmembrane region" description="Helical" evidence="1">
    <location>
        <begin position="67"/>
        <end position="86"/>
    </location>
</feature>
<feature type="transmembrane region" description="Helical" evidence="1">
    <location>
        <begin position="23"/>
        <end position="47"/>
    </location>
</feature>
<gene>
    <name evidence="2" type="ORF">BDP27DRAFT_259854</name>
</gene>
<dbReference type="Proteomes" id="UP000772434">
    <property type="component" value="Unassembled WGS sequence"/>
</dbReference>
<dbReference type="EMBL" id="JADNRY010000159">
    <property type="protein sequence ID" value="KAF9062892.1"/>
    <property type="molecule type" value="Genomic_DNA"/>
</dbReference>
<proteinExistence type="predicted"/>
<keyword evidence="3" id="KW-1185">Reference proteome</keyword>
<feature type="transmembrane region" description="Helical" evidence="1">
    <location>
        <begin position="98"/>
        <end position="115"/>
    </location>
</feature>
<keyword evidence="1" id="KW-0812">Transmembrane</keyword>
<evidence type="ECO:0000256" key="1">
    <source>
        <dbReference type="SAM" id="Phobius"/>
    </source>
</evidence>
<accession>A0A9P5PHS8</accession>